<gene>
    <name evidence="5" type="ORF">TRIADDRAFT_31742</name>
</gene>
<dbReference type="PANTHER" id="PTHR28627">
    <property type="entry name" value="CYTOCHROME C OXIDASE ASSEMBLY FACTOR 5"/>
    <property type="match status" value="1"/>
</dbReference>
<evidence type="ECO:0000313" key="6">
    <source>
        <dbReference type="Proteomes" id="UP000009022"/>
    </source>
</evidence>
<evidence type="ECO:0000256" key="4">
    <source>
        <dbReference type="ARBA" id="ARBA00023157"/>
    </source>
</evidence>
<evidence type="ECO:0000256" key="1">
    <source>
        <dbReference type="ARBA" id="ARBA00003186"/>
    </source>
</evidence>
<dbReference type="Proteomes" id="UP000009022">
    <property type="component" value="Unassembled WGS sequence"/>
</dbReference>
<dbReference type="STRING" id="10228.B3S9Q7"/>
<sequence>MADQPQAADETPSKYGRKACAGLRQELIDCLLASDCVQKHGRTPKECLKKENQGVPYECRTLQNSFFECKRSLLDNRTRFRGSKGY</sequence>
<dbReference type="PROSITE" id="PS51808">
    <property type="entry name" value="CHCH"/>
    <property type="match status" value="1"/>
</dbReference>
<dbReference type="OMA" id="KKTPKEC"/>
<dbReference type="GO" id="GO:0005739">
    <property type="term" value="C:mitochondrion"/>
    <property type="evidence" value="ECO:0000318"/>
    <property type="project" value="GO_Central"/>
</dbReference>
<dbReference type="InterPro" id="IPR018793">
    <property type="entry name" value="Cyt_c_oxidase_assmbl_Pet191"/>
</dbReference>
<dbReference type="HOGENOM" id="CLU_138069_2_1_1"/>
<organism evidence="5 6">
    <name type="scientific">Trichoplax adhaerens</name>
    <name type="common">Trichoplax reptans</name>
    <dbReference type="NCBI Taxonomy" id="10228"/>
    <lineage>
        <taxon>Eukaryota</taxon>
        <taxon>Metazoa</taxon>
        <taxon>Placozoa</taxon>
        <taxon>Uniplacotomia</taxon>
        <taxon>Trichoplacea</taxon>
        <taxon>Trichoplacidae</taxon>
        <taxon>Trichoplax</taxon>
    </lineage>
</organism>
<dbReference type="EMBL" id="DS985259">
    <property type="protein sequence ID" value="EDV20577.1"/>
    <property type="molecule type" value="Genomic_DNA"/>
</dbReference>
<comment type="function">
    <text evidence="1">Involved in an early step of the mitochondrial complex IV assembly process.</text>
</comment>
<dbReference type="PANTHER" id="PTHR28627:SF1">
    <property type="entry name" value="CYTOCHROME C OXIDASE ASSEMBLY FACTOR 5"/>
    <property type="match status" value="1"/>
</dbReference>
<evidence type="ECO:0000256" key="3">
    <source>
        <dbReference type="ARBA" id="ARBA00021904"/>
    </source>
</evidence>
<dbReference type="KEGG" id="tad:TRIADDRAFT_31742"/>
<evidence type="ECO:0000313" key="5">
    <source>
        <dbReference type="EMBL" id="EDV20577.1"/>
    </source>
</evidence>
<accession>B3S9Q7</accession>
<comment type="similarity">
    <text evidence="2">Belongs to the PET191 family.</text>
</comment>
<name>B3S9Q7_TRIAD</name>
<evidence type="ECO:0000256" key="2">
    <source>
        <dbReference type="ARBA" id="ARBA00007785"/>
    </source>
</evidence>
<dbReference type="OrthoDB" id="282149at2759"/>
<dbReference type="GeneID" id="6758157"/>
<proteinExistence type="inferred from homology"/>
<protein>
    <recommendedName>
        <fullName evidence="3">Cytochrome c oxidase assembly factor 5</fullName>
    </recommendedName>
</protein>
<dbReference type="CTD" id="6758157"/>
<dbReference type="Pfam" id="PF10203">
    <property type="entry name" value="Pet191_N"/>
    <property type="match status" value="1"/>
</dbReference>
<reference evidence="5 6" key="1">
    <citation type="journal article" date="2008" name="Nature">
        <title>The Trichoplax genome and the nature of placozoans.</title>
        <authorList>
            <person name="Srivastava M."/>
            <person name="Begovic E."/>
            <person name="Chapman J."/>
            <person name="Putnam N.H."/>
            <person name="Hellsten U."/>
            <person name="Kawashima T."/>
            <person name="Kuo A."/>
            <person name="Mitros T."/>
            <person name="Salamov A."/>
            <person name="Carpenter M.L."/>
            <person name="Signorovitch A.Y."/>
            <person name="Moreno M.A."/>
            <person name="Kamm K."/>
            <person name="Grimwood J."/>
            <person name="Schmutz J."/>
            <person name="Shapiro H."/>
            <person name="Grigoriev I.V."/>
            <person name="Buss L.W."/>
            <person name="Schierwater B."/>
            <person name="Dellaporta S.L."/>
            <person name="Rokhsar D.S."/>
        </authorList>
    </citation>
    <scope>NUCLEOTIDE SEQUENCE [LARGE SCALE GENOMIC DNA]</scope>
    <source>
        <strain evidence="5 6">Grell-BS-1999</strain>
    </source>
</reference>
<dbReference type="RefSeq" id="XP_002117003.1">
    <property type="nucleotide sequence ID" value="XM_002116967.1"/>
</dbReference>
<keyword evidence="4" id="KW-1015">Disulfide bond</keyword>
<dbReference type="InParanoid" id="B3S9Q7"/>
<dbReference type="PhylomeDB" id="B3S9Q7"/>
<dbReference type="GO" id="GO:0033617">
    <property type="term" value="P:mitochondrial respiratory chain complex IV assembly"/>
    <property type="evidence" value="ECO:0000318"/>
    <property type="project" value="GO_Central"/>
</dbReference>
<keyword evidence="6" id="KW-1185">Reference proteome</keyword>
<dbReference type="eggNOG" id="KOG4114">
    <property type="taxonomic scope" value="Eukaryota"/>
</dbReference>
<dbReference type="AlphaFoldDB" id="B3S9Q7"/>